<dbReference type="InterPro" id="IPR001763">
    <property type="entry name" value="Rhodanese-like_dom"/>
</dbReference>
<evidence type="ECO:0000259" key="1">
    <source>
        <dbReference type="PROSITE" id="PS50206"/>
    </source>
</evidence>
<dbReference type="PROSITE" id="PS50206">
    <property type="entry name" value="RHODANESE_3"/>
    <property type="match status" value="1"/>
</dbReference>
<dbReference type="AlphaFoldDB" id="A0A315E841"/>
<dbReference type="EMBL" id="NESN01000005">
    <property type="protein sequence ID" value="PUE52094.1"/>
    <property type="molecule type" value="Genomic_DNA"/>
</dbReference>
<proteinExistence type="predicted"/>
<feature type="domain" description="Rhodanese" evidence="1">
    <location>
        <begin position="5"/>
        <end position="84"/>
    </location>
</feature>
<dbReference type="GO" id="GO:0004792">
    <property type="term" value="F:thiosulfate-cyanide sulfurtransferase activity"/>
    <property type="evidence" value="ECO:0007669"/>
    <property type="project" value="TreeGrafter"/>
</dbReference>
<dbReference type="RefSeq" id="WP_108313544.1">
    <property type="nucleotide sequence ID" value="NZ_NESN01000005.1"/>
</dbReference>
<organism evidence="2 3">
    <name type="scientific">Limnohabitans parvus II-B4</name>
    <dbReference type="NCBI Taxonomy" id="1293052"/>
    <lineage>
        <taxon>Bacteria</taxon>
        <taxon>Pseudomonadati</taxon>
        <taxon>Pseudomonadota</taxon>
        <taxon>Betaproteobacteria</taxon>
        <taxon>Burkholderiales</taxon>
        <taxon>Comamonadaceae</taxon>
        <taxon>Limnohabitans</taxon>
    </lineage>
</organism>
<accession>A0A315E841</accession>
<dbReference type="InterPro" id="IPR036873">
    <property type="entry name" value="Rhodanese-like_dom_sf"/>
</dbReference>
<dbReference type="Gene3D" id="3.40.250.10">
    <property type="entry name" value="Rhodanese-like domain"/>
    <property type="match status" value="1"/>
</dbReference>
<sequence length="96" mass="9971">MTAINTAPLLIIDVRSPGEFASGHVRGSINLPLDRFAQAIEQVVPDKSTSVLLCCASGGRSGMACSFMQQMGYQQVSNGGSAGSVSVQCGLPIDRL</sequence>
<gene>
    <name evidence="2" type="ORF">B9Z37_13575</name>
</gene>
<dbReference type="SMART" id="SM00450">
    <property type="entry name" value="RHOD"/>
    <property type="match status" value="1"/>
</dbReference>
<keyword evidence="3" id="KW-1185">Reference proteome</keyword>
<comment type="caution">
    <text evidence="2">The sequence shown here is derived from an EMBL/GenBank/DDBJ whole genome shotgun (WGS) entry which is preliminary data.</text>
</comment>
<keyword evidence="2" id="KW-0808">Transferase</keyword>
<evidence type="ECO:0000313" key="2">
    <source>
        <dbReference type="EMBL" id="PUE52094.1"/>
    </source>
</evidence>
<reference evidence="2 3" key="1">
    <citation type="submission" date="2017-04" db="EMBL/GenBank/DDBJ databases">
        <title>Unexpected and diverse lifestyles within the genus Limnohabitans.</title>
        <authorList>
            <person name="Kasalicky V."/>
            <person name="Mehrshad M."/>
            <person name="Andrei S.-A."/>
            <person name="Salcher M."/>
            <person name="Kratochvilova H."/>
            <person name="Simek K."/>
            <person name="Ghai R."/>
        </authorList>
    </citation>
    <scope>NUCLEOTIDE SEQUENCE [LARGE SCALE GENOMIC DNA]</scope>
    <source>
        <strain evidence="2 3">II-B4</strain>
    </source>
</reference>
<protein>
    <submittedName>
        <fullName evidence="2">Sulfurtransferase</fullName>
    </submittedName>
</protein>
<dbReference type="Proteomes" id="UP000250790">
    <property type="component" value="Unassembled WGS sequence"/>
</dbReference>
<dbReference type="PANTHER" id="PTHR44086">
    <property type="entry name" value="THIOSULFATE SULFURTRANSFERASE RDL2, MITOCHONDRIAL-RELATED"/>
    <property type="match status" value="1"/>
</dbReference>
<dbReference type="Pfam" id="PF00581">
    <property type="entry name" value="Rhodanese"/>
    <property type="match status" value="1"/>
</dbReference>
<evidence type="ECO:0000313" key="3">
    <source>
        <dbReference type="Proteomes" id="UP000250790"/>
    </source>
</evidence>
<dbReference type="SUPFAM" id="SSF52821">
    <property type="entry name" value="Rhodanese/Cell cycle control phosphatase"/>
    <property type="match status" value="1"/>
</dbReference>
<dbReference type="CDD" id="cd00158">
    <property type="entry name" value="RHOD"/>
    <property type="match status" value="1"/>
</dbReference>
<dbReference type="OrthoDB" id="9814704at2"/>
<dbReference type="PANTHER" id="PTHR44086:SF10">
    <property type="entry name" value="THIOSULFATE SULFURTRANSFERASE_RHODANESE-LIKE DOMAIN-CONTAINING PROTEIN 3"/>
    <property type="match status" value="1"/>
</dbReference>
<name>A0A315E841_9BURK</name>